<proteinExistence type="inferred from homology"/>
<feature type="transmembrane region" description="Helical" evidence="11">
    <location>
        <begin position="171"/>
        <end position="191"/>
    </location>
</feature>
<keyword evidence="7 8" id="KW-0472">Membrane</keyword>
<dbReference type="RefSeq" id="XP_004333064.1">
    <property type="nucleotide sequence ID" value="XM_004333016.1"/>
</dbReference>
<dbReference type="GO" id="GO:0006862">
    <property type="term" value="P:nucleotide transport"/>
    <property type="evidence" value="ECO:0007669"/>
    <property type="project" value="InterPro"/>
</dbReference>
<protein>
    <submittedName>
        <fullName evidence="12">Carrier superfamily protein</fullName>
    </submittedName>
</protein>
<dbReference type="GO" id="GO:0055085">
    <property type="term" value="P:transmembrane transport"/>
    <property type="evidence" value="ECO:0007669"/>
    <property type="project" value="InterPro"/>
</dbReference>
<sequence length="364" mass="38634">MEVRAPQARPQRTSRRDAANGASDDSGAPPPPPPAEPRPVASWKVELSGGALAGLIVCVAFYPLESVEARMQVGQLTAGAKRSLAGLVAAVARTEGARGLYRGVVPTATGIFINMGLYFALYDHLRTRLRKTFPATSPPSSLSPSSSPSSSTTTTTTASLKPPRPTMGFDLVAAAVSGAACAVIVNPFWVLKLRRITAPPTPTAAAPSLLALTRSIIATQGIRGIRTHSETVGGERRLWRGTLISVLGVVDGALQLATYDQMKYRLTDERGVFPAWAQLLAGAGSRTLALVATYPYQLLRSVLQQQNCPYRGVLHATRHIVSTEGVRGLYKGIGLNLTRSIPPAACMFLILEQFRLAINGAATK</sequence>
<evidence type="ECO:0000313" key="12">
    <source>
        <dbReference type="EMBL" id="ELR11051.1"/>
    </source>
</evidence>
<dbReference type="Proteomes" id="UP000011083">
    <property type="component" value="Unassembled WGS sequence"/>
</dbReference>
<keyword evidence="4 8" id="KW-0812">Transmembrane</keyword>
<evidence type="ECO:0000256" key="7">
    <source>
        <dbReference type="ARBA" id="ARBA00023136"/>
    </source>
</evidence>
<keyword evidence="13" id="KW-1185">Reference proteome</keyword>
<evidence type="ECO:0000256" key="9">
    <source>
        <dbReference type="RuleBase" id="RU000488"/>
    </source>
</evidence>
<dbReference type="PROSITE" id="PS50920">
    <property type="entry name" value="SOLCAR"/>
    <property type="match status" value="3"/>
</dbReference>
<dbReference type="GeneID" id="14911458"/>
<gene>
    <name evidence="12" type="ORF">ACA1_048520</name>
</gene>
<dbReference type="OMA" id="IVNPFWV"/>
<feature type="region of interest" description="Disordered" evidence="10">
    <location>
        <begin position="1"/>
        <end position="40"/>
    </location>
</feature>
<dbReference type="InterPro" id="IPR044712">
    <property type="entry name" value="SLC25A32-like"/>
</dbReference>
<comment type="similarity">
    <text evidence="2 9">Belongs to the mitochondrial carrier (TC 2.A.29) family.</text>
</comment>
<feature type="compositionally biased region" description="Pro residues" evidence="10">
    <location>
        <begin position="28"/>
        <end position="37"/>
    </location>
</feature>
<evidence type="ECO:0000313" key="13">
    <source>
        <dbReference type="Proteomes" id="UP000011083"/>
    </source>
</evidence>
<dbReference type="Pfam" id="PF00153">
    <property type="entry name" value="Mito_carr"/>
    <property type="match status" value="3"/>
</dbReference>
<evidence type="ECO:0000256" key="6">
    <source>
        <dbReference type="ARBA" id="ARBA00022989"/>
    </source>
</evidence>
<evidence type="ECO:0000256" key="5">
    <source>
        <dbReference type="ARBA" id="ARBA00022737"/>
    </source>
</evidence>
<name>L8GFU6_ACACF</name>
<dbReference type="GO" id="GO:0016020">
    <property type="term" value="C:membrane"/>
    <property type="evidence" value="ECO:0007669"/>
    <property type="project" value="UniProtKB-SubCell"/>
</dbReference>
<feature type="repeat" description="Solcar" evidence="8">
    <location>
        <begin position="41"/>
        <end position="128"/>
    </location>
</feature>
<dbReference type="KEGG" id="acan:ACA1_048520"/>
<dbReference type="InterPro" id="IPR023395">
    <property type="entry name" value="MCP_dom_sf"/>
</dbReference>
<feature type="repeat" description="Solcar" evidence="8">
    <location>
        <begin position="273"/>
        <end position="357"/>
    </location>
</feature>
<dbReference type="VEuPathDB" id="AmoebaDB:ACA1_048520"/>
<evidence type="ECO:0000256" key="2">
    <source>
        <dbReference type="ARBA" id="ARBA00006375"/>
    </source>
</evidence>
<evidence type="ECO:0000256" key="8">
    <source>
        <dbReference type="PROSITE-ProRule" id="PRU00282"/>
    </source>
</evidence>
<dbReference type="Gene3D" id="1.50.40.10">
    <property type="entry name" value="Mitochondrial carrier domain"/>
    <property type="match status" value="2"/>
</dbReference>
<evidence type="ECO:0000256" key="1">
    <source>
        <dbReference type="ARBA" id="ARBA00004141"/>
    </source>
</evidence>
<comment type="subcellular location">
    <subcellularLocation>
        <location evidence="1">Membrane</location>
        <topology evidence="1">Multi-pass membrane protein</topology>
    </subcellularLocation>
</comment>
<evidence type="ECO:0000256" key="10">
    <source>
        <dbReference type="SAM" id="MobiDB-lite"/>
    </source>
</evidence>
<keyword evidence="5" id="KW-0677">Repeat</keyword>
<keyword evidence="6 11" id="KW-1133">Transmembrane helix</keyword>
<dbReference type="OrthoDB" id="428293at2759"/>
<dbReference type="EMBL" id="KB008164">
    <property type="protein sequence ID" value="ELR11051.1"/>
    <property type="molecule type" value="Genomic_DNA"/>
</dbReference>
<dbReference type="STRING" id="1257118.L8GFU6"/>
<accession>L8GFU6</accession>
<dbReference type="PANTHER" id="PTHR45683">
    <property type="entry name" value="MITOCHONDRIAL NICOTINAMIDE ADENINE DINUCLEOTIDE TRANSPORTER 1-RELATED-RELATED"/>
    <property type="match status" value="1"/>
</dbReference>
<evidence type="ECO:0000256" key="3">
    <source>
        <dbReference type="ARBA" id="ARBA00022448"/>
    </source>
</evidence>
<dbReference type="SUPFAM" id="SSF103506">
    <property type="entry name" value="Mitochondrial carrier"/>
    <property type="match status" value="1"/>
</dbReference>
<keyword evidence="3 9" id="KW-0813">Transport</keyword>
<feature type="repeat" description="Solcar" evidence="8">
    <location>
        <begin position="165"/>
        <end position="265"/>
    </location>
</feature>
<reference evidence="12 13" key="1">
    <citation type="journal article" date="2013" name="Genome Biol.">
        <title>Genome of Acanthamoeba castellanii highlights extensive lateral gene transfer and early evolution of tyrosine kinase signaling.</title>
        <authorList>
            <person name="Clarke M."/>
            <person name="Lohan A.J."/>
            <person name="Liu B."/>
            <person name="Lagkouvardos I."/>
            <person name="Roy S."/>
            <person name="Zafar N."/>
            <person name="Bertelli C."/>
            <person name="Schilde C."/>
            <person name="Kianianmomeni A."/>
            <person name="Burglin T.R."/>
            <person name="Frech C."/>
            <person name="Turcotte B."/>
            <person name="Kopec K.O."/>
            <person name="Synnott J.M."/>
            <person name="Choo C."/>
            <person name="Paponov I."/>
            <person name="Finkler A."/>
            <person name="Soon Heng Tan C."/>
            <person name="Hutchins A.P."/>
            <person name="Weinmeier T."/>
            <person name="Rattei T."/>
            <person name="Chu J.S."/>
            <person name="Gimenez G."/>
            <person name="Irimia M."/>
            <person name="Rigden D.J."/>
            <person name="Fitzpatrick D.A."/>
            <person name="Lorenzo-Morales J."/>
            <person name="Bateman A."/>
            <person name="Chiu C.H."/>
            <person name="Tang P."/>
            <person name="Hegemann P."/>
            <person name="Fromm H."/>
            <person name="Raoult D."/>
            <person name="Greub G."/>
            <person name="Miranda-Saavedra D."/>
            <person name="Chen N."/>
            <person name="Nash P."/>
            <person name="Ginger M.L."/>
            <person name="Horn M."/>
            <person name="Schaap P."/>
            <person name="Caler L."/>
            <person name="Loftus B."/>
        </authorList>
    </citation>
    <scope>NUCLEOTIDE SEQUENCE [LARGE SCALE GENOMIC DNA]</scope>
    <source>
        <strain evidence="12 13">Neff</strain>
    </source>
</reference>
<organism evidence="12 13">
    <name type="scientific">Acanthamoeba castellanii (strain ATCC 30010 / Neff)</name>
    <dbReference type="NCBI Taxonomy" id="1257118"/>
    <lineage>
        <taxon>Eukaryota</taxon>
        <taxon>Amoebozoa</taxon>
        <taxon>Discosea</taxon>
        <taxon>Longamoebia</taxon>
        <taxon>Centramoebida</taxon>
        <taxon>Acanthamoebidae</taxon>
        <taxon>Acanthamoeba</taxon>
    </lineage>
</organism>
<dbReference type="InterPro" id="IPR018108">
    <property type="entry name" value="MCP_transmembrane"/>
</dbReference>
<feature type="region of interest" description="Disordered" evidence="10">
    <location>
        <begin position="133"/>
        <end position="162"/>
    </location>
</feature>
<evidence type="ECO:0000256" key="4">
    <source>
        <dbReference type="ARBA" id="ARBA00022692"/>
    </source>
</evidence>
<evidence type="ECO:0000256" key="11">
    <source>
        <dbReference type="SAM" id="Phobius"/>
    </source>
</evidence>
<dbReference type="AlphaFoldDB" id="L8GFU6"/>
<feature type="compositionally biased region" description="Low complexity" evidence="10">
    <location>
        <begin position="134"/>
        <end position="161"/>
    </location>
</feature>
<feature type="transmembrane region" description="Helical" evidence="11">
    <location>
        <begin position="100"/>
        <end position="121"/>
    </location>
</feature>